<feature type="compositionally biased region" description="Polar residues" evidence="1">
    <location>
        <begin position="61"/>
        <end position="71"/>
    </location>
</feature>
<organism evidence="2 3">
    <name type="scientific">Chiloscyllium punctatum</name>
    <name type="common">Brownbanded bambooshark</name>
    <name type="synonym">Hemiscyllium punctatum</name>
    <dbReference type="NCBI Taxonomy" id="137246"/>
    <lineage>
        <taxon>Eukaryota</taxon>
        <taxon>Metazoa</taxon>
        <taxon>Chordata</taxon>
        <taxon>Craniata</taxon>
        <taxon>Vertebrata</taxon>
        <taxon>Chondrichthyes</taxon>
        <taxon>Elasmobranchii</taxon>
        <taxon>Galeomorphii</taxon>
        <taxon>Galeoidea</taxon>
        <taxon>Orectolobiformes</taxon>
        <taxon>Hemiscylliidae</taxon>
        <taxon>Chiloscyllium</taxon>
    </lineage>
</organism>
<feature type="region of interest" description="Disordered" evidence="1">
    <location>
        <begin position="1"/>
        <end position="71"/>
    </location>
</feature>
<evidence type="ECO:0000313" key="3">
    <source>
        <dbReference type="Proteomes" id="UP000287033"/>
    </source>
</evidence>
<sequence>MLCAPWSLPSPREPARGGAFPTVNNGRFSGRVGRGFSGKSRINPNGHPRGKFPEVRDENRPGQTSPVREPN</sequence>
<reference evidence="2 3" key="1">
    <citation type="journal article" date="2018" name="Nat. Ecol. Evol.">
        <title>Shark genomes provide insights into elasmobranch evolution and the origin of vertebrates.</title>
        <authorList>
            <person name="Hara Y"/>
            <person name="Yamaguchi K"/>
            <person name="Onimaru K"/>
            <person name="Kadota M"/>
            <person name="Koyanagi M"/>
            <person name="Keeley SD"/>
            <person name="Tatsumi K"/>
            <person name="Tanaka K"/>
            <person name="Motone F"/>
            <person name="Kageyama Y"/>
            <person name="Nozu R"/>
            <person name="Adachi N"/>
            <person name="Nishimura O"/>
            <person name="Nakagawa R"/>
            <person name="Tanegashima C"/>
            <person name="Kiyatake I"/>
            <person name="Matsumoto R"/>
            <person name="Murakumo K"/>
            <person name="Nishida K"/>
            <person name="Terakita A"/>
            <person name="Kuratani S"/>
            <person name="Sato K"/>
            <person name="Hyodo S Kuraku.S."/>
        </authorList>
    </citation>
    <scope>NUCLEOTIDE SEQUENCE [LARGE SCALE GENOMIC DNA]</scope>
</reference>
<evidence type="ECO:0000313" key="2">
    <source>
        <dbReference type="EMBL" id="GCC32784.1"/>
    </source>
</evidence>
<dbReference type="AlphaFoldDB" id="A0A401SQV0"/>
<protein>
    <submittedName>
        <fullName evidence="2">Uncharacterized protein</fullName>
    </submittedName>
</protein>
<proteinExistence type="predicted"/>
<gene>
    <name evidence="2" type="ORF">chiPu_0011248</name>
</gene>
<accession>A0A401SQV0</accession>
<dbReference type="EMBL" id="BEZZ01000461">
    <property type="protein sequence ID" value="GCC32784.1"/>
    <property type="molecule type" value="Genomic_DNA"/>
</dbReference>
<keyword evidence="3" id="KW-1185">Reference proteome</keyword>
<feature type="compositionally biased region" description="Basic and acidic residues" evidence="1">
    <location>
        <begin position="51"/>
        <end position="60"/>
    </location>
</feature>
<name>A0A401SQV0_CHIPU</name>
<dbReference type="Proteomes" id="UP000287033">
    <property type="component" value="Unassembled WGS sequence"/>
</dbReference>
<evidence type="ECO:0000256" key="1">
    <source>
        <dbReference type="SAM" id="MobiDB-lite"/>
    </source>
</evidence>
<comment type="caution">
    <text evidence="2">The sequence shown here is derived from an EMBL/GenBank/DDBJ whole genome shotgun (WGS) entry which is preliminary data.</text>
</comment>